<dbReference type="SUPFAM" id="SSF56037">
    <property type="entry name" value="PheT/TilS domain"/>
    <property type="match status" value="1"/>
</dbReference>
<dbReference type="HAMAP" id="MF_01161">
    <property type="entry name" value="tRNA_Ile_lys_synt"/>
    <property type="match status" value="1"/>
</dbReference>
<evidence type="ECO:0000313" key="11">
    <source>
        <dbReference type="Proteomes" id="UP000886723"/>
    </source>
</evidence>
<evidence type="ECO:0000256" key="2">
    <source>
        <dbReference type="ARBA" id="ARBA00022490"/>
    </source>
</evidence>
<gene>
    <name evidence="8 10" type="primary">tilS</name>
    <name evidence="10" type="ORF">IAA63_06830</name>
</gene>
<feature type="binding site" evidence="8">
    <location>
        <begin position="29"/>
        <end position="34"/>
    </location>
    <ligand>
        <name>ATP</name>
        <dbReference type="ChEBI" id="CHEBI:30616"/>
    </ligand>
</feature>
<dbReference type="EC" id="6.3.4.19" evidence="8"/>
<evidence type="ECO:0000256" key="8">
    <source>
        <dbReference type="HAMAP-Rule" id="MF_01161"/>
    </source>
</evidence>
<organism evidence="10 11">
    <name type="scientific">Candidatus Pullilachnospira stercoravium</name>
    <dbReference type="NCBI Taxonomy" id="2840913"/>
    <lineage>
        <taxon>Bacteria</taxon>
        <taxon>Bacillati</taxon>
        <taxon>Bacillota</taxon>
        <taxon>Clostridia</taxon>
        <taxon>Lachnospirales</taxon>
        <taxon>Lachnospiraceae</taxon>
        <taxon>Lachnospiraceae incertae sedis</taxon>
        <taxon>Candidatus Pullilachnospira</taxon>
    </lineage>
</organism>
<dbReference type="SMART" id="SM00977">
    <property type="entry name" value="TilS_C"/>
    <property type="match status" value="1"/>
</dbReference>
<reference evidence="10" key="1">
    <citation type="submission" date="2020-10" db="EMBL/GenBank/DDBJ databases">
        <authorList>
            <person name="Gilroy R."/>
        </authorList>
    </citation>
    <scope>NUCLEOTIDE SEQUENCE</scope>
    <source>
        <strain evidence="10">ChiBcec2-4451</strain>
    </source>
</reference>
<dbReference type="SUPFAM" id="SSF52402">
    <property type="entry name" value="Adenine nucleotide alpha hydrolases-like"/>
    <property type="match status" value="1"/>
</dbReference>
<dbReference type="GO" id="GO:0006400">
    <property type="term" value="P:tRNA modification"/>
    <property type="evidence" value="ECO:0007669"/>
    <property type="project" value="UniProtKB-UniRule"/>
</dbReference>
<keyword evidence="5 8" id="KW-0547">Nucleotide-binding</keyword>
<comment type="similarity">
    <text evidence="8">Belongs to the tRNA(Ile)-lysidine synthase family.</text>
</comment>
<evidence type="ECO:0000256" key="6">
    <source>
        <dbReference type="ARBA" id="ARBA00022840"/>
    </source>
</evidence>
<keyword evidence="4 8" id="KW-0819">tRNA processing</keyword>
<name>A0A9D1T5Z6_9FIRM</name>
<keyword evidence="2 8" id="KW-0963">Cytoplasm</keyword>
<dbReference type="InterPro" id="IPR014729">
    <property type="entry name" value="Rossmann-like_a/b/a_fold"/>
</dbReference>
<keyword evidence="6 8" id="KW-0067">ATP-binding</keyword>
<comment type="caution">
    <text evidence="10">The sequence shown here is derived from an EMBL/GenBank/DDBJ whole genome shotgun (WGS) entry which is preliminary data.</text>
</comment>
<dbReference type="CDD" id="cd01992">
    <property type="entry name" value="TilS_N"/>
    <property type="match status" value="1"/>
</dbReference>
<dbReference type="EMBL" id="DVON01000154">
    <property type="protein sequence ID" value="HIV12837.1"/>
    <property type="molecule type" value="Genomic_DNA"/>
</dbReference>
<reference evidence="10" key="2">
    <citation type="journal article" date="2021" name="PeerJ">
        <title>Extensive microbial diversity within the chicken gut microbiome revealed by metagenomics and culture.</title>
        <authorList>
            <person name="Gilroy R."/>
            <person name="Ravi A."/>
            <person name="Getino M."/>
            <person name="Pursley I."/>
            <person name="Horton D.L."/>
            <person name="Alikhan N.F."/>
            <person name="Baker D."/>
            <person name="Gharbi K."/>
            <person name="Hall N."/>
            <person name="Watson M."/>
            <person name="Adriaenssens E.M."/>
            <person name="Foster-Nyarko E."/>
            <person name="Jarju S."/>
            <person name="Secka A."/>
            <person name="Antonio M."/>
            <person name="Oren A."/>
            <person name="Chaudhuri R.R."/>
            <person name="La Ragione R."/>
            <person name="Hildebrand F."/>
            <person name="Pallen M.J."/>
        </authorList>
    </citation>
    <scope>NUCLEOTIDE SEQUENCE</scope>
    <source>
        <strain evidence="10">ChiBcec2-4451</strain>
    </source>
</reference>
<dbReference type="InterPro" id="IPR012796">
    <property type="entry name" value="Lysidine-tRNA-synth_C"/>
</dbReference>
<evidence type="ECO:0000256" key="7">
    <source>
        <dbReference type="ARBA" id="ARBA00048539"/>
    </source>
</evidence>
<comment type="function">
    <text evidence="8">Ligates lysine onto the cytidine present at position 34 of the AUA codon-specific tRNA(Ile) that contains the anticodon CAU, in an ATP-dependent manner. Cytidine is converted to lysidine, thus changing the amino acid specificity of the tRNA from methionine to isoleucine.</text>
</comment>
<dbReference type="Pfam" id="PF01171">
    <property type="entry name" value="ATP_bind_3"/>
    <property type="match status" value="1"/>
</dbReference>
<evidence type="ECO:0000256" key="5">
    <source>
        <dbReference type="ARBA" id="ARBA00022741"/>
    </source>
</evidence>
<dbReference type="NCBIfam" id="TIGR02433">
    <property type="entry name" value="lysidine_TilS_C"/>
    <property type="match status" value="1"/>
</dbReference>
<dbReference type="InterPro" id="IPR011063">
    <property type="entry name" value="TilS/TtcA_N"/>
</dbReference>
<dbReference type="InterPro" id="IPR012795">
    <property type="entry name" value="tRNA_Ile_lys_synt_N"/>
</dbReference>
<dbReference type="PANTHER" id="PTHR43033:SF1">
    <property type="entry name" value="TRNA(ILE)-LYSIDINE SYNTHASE-RELATED"/>
    <property type="match status" value="1"/>
</dbReference>
<protein>
    <recommendedName>
        <fullName evidence="8">tRNA(Ile)-lysidine synthase</fullName>
        <ecNumber evidence="8">6.3.4.19</ecNumber>
    </recommendedName>
    <alternativeName>
        <fullName evidence="8">tRNA(Ile)-2-lysyl-cytidine synthase</fullName>
    </alternativeName>
    <alternativeName>
        <fullName evidence="8">tRNA(Ile)-lysidine synthetase</fullName>
    </alternativeName>
</protein>
<dbReference type="GO" id="GO:0005737">
    <property type="term" value="C:cytoplasm"/>
    <property type="evidence" value="ECO:0007669"/>
    <property type="project" value="UniProtKB-SubCell"/>
</dbReference>
<keyword evidence="3 8" id="KW-0436">Ligase</keyword>
<dbReference type="Gene3D" id="3.40.50.620">
    <property type="entry name" value="HUPs"/>
    <property type="match status" value="1"/>
</dbReference>
<comment type="catalytic activity">
    <reaction evidence="7 8">
        <text>cytidine(34) in tRNA(Ile2) + L-lysine + ATP = lysidine(34) in tRNA(Ile2) + AMP + diphosphate + H(+)</text>
        <dbReference type="Rhea" id="RHEA:43744"/>
        <dbReference type="Rhea" id="RHEA-COMP:10625"/>
        <dbReference type="Rhea" id="RHEA-COMP:10670"/>
        <dbReference type="ChEBI" id="CHEBI:15378"/>
        <dbReference type="ChEBI" id="CHEBI:30616"/>
        <dbReference type="ChEBI" id="CHEBI:32551"/>
        <dbReference type="ChEBI" id="CHEBI:33019"/>
        <dbReference type="ChEBI" id="CHEBI:82748"/>
        <dbReference type="ChEBI" id="CHEBI:83665"/>
        <dbReference type="ChEBI" id="CHEBI:456215"/>
        <dbReference type="EC" id="6.3.4.19"/>
    </reaction>
</comment>
<feature type="domain" description="Lysidine-tRNA(Ile) synthetase C-terminal" evidence="9">
    <location>
        <begin position="389"/>
        <end position="460"/>
    </location>
</feature>
<sequence length="469" mass="53889">MQRIEERVLDYVNRFRMIEEGDRILLGLSGGADSVCLLFLLQWLKKRIPFELGAVHVNHNLRGEEAVRDQEAARSLCQQQQVPFFLVQAQVRQLAARRKLSLEEAGRQARIEAFEEICRSGGYGKIALAHHRDDLAETMLYHLARGTGISGLCSLRPVRGNRIRPLLCLGRAEIEEWLRGQGIPWQTDSTNLDDSFTRNKIRHHVADYLVREINPEAAAHMAQTAMDLQEMEELTEQMVGERLRRMASPREGGVLLSGEAAAEPAVLRRRMLLKLAAEAAGEARDLTREHAVMLDALWQRETGKRICLPGGVRARREYGGIWIGREDAGEAPQKREEDGRERDFPLQIPGTVRLGEWEITCRIVPNDFRQIEEKKYTKWLDYDRIEQCPKIRHRQPHDRFAAHPAGSKKLKDYLIDRKIPQKERDDLWLVADGSEILWVIGDRISQRYKVGKTTQRVLYIQIKGGNIHE</sequence>
<evidence type="ECO:0000256" key="4">
    <source>
        <dbReference type="ARBA" id="ARBA00022694"/>
    </source>
</evidence>
<dbReference type="NCBIfam" id="TIGR02432">
    <property type="entry name" value="lysidine_TilS_N"/>
    <property type="match status" value="1"/>
</dbReference>
<dbReference type="InterPro" id="IPR012094">
    <property type="entry name" value="tRNA_Ile_lys_synt"/>
</dbReference>
<proteinExistence type="inferred from homology"/>
<comment type="domain">
    <text evidence="8">The N-terminal region contains the highly conserved SGGXDS motif, predicted to be a P-loop motif involved in ATP binding.</text>
</comment>
<dbReference type="Proteomes" id="UP000886723">
    <property type="component" value="Unassembled WGS sequence"/>
</dbReference>
<evidence type="ECO:0000256" key="1">
    <source>
        <dbReference type="ARBA" id="ARBA00004496"/>
    </source>
</evidence>
<accession>A0A9D1T5Z6</accession>
<dbReference type="GO" id="GO:0032267">
    <property type="term" value="F:tRNA(Ile)-lysidine synthase activity"/>
    <property type="evidence" value="ECO:0007669"/>
    <property type="project" value="UniProtKB-EC"/>
</dbReference>
<evidence type="ECO:0000313" key="10">
    <source>
        <dbReference type="EMBL" id="HIV12837.1"/>
    </source>
</evidence>
<dbReference type="PANTHER" id="PTHR43033">
    <property type="entry name" value="TRNA(ILE)-LYSIDINE SYNTHASE-RELATED"/>
    <property type="match status" value="1"/>
</dbReference>
<evidence type="ECO:0000256" key="3">
    <source>
        <dbReference type="ARBA" id="ARBA00022598"/>
    </source>
</evidence>
<evidence type="ECO:0000259" key="9">
    <source>
        <dbReference type="SMART" id="SM00977"/>
    </source>
</evidence>
<dbReference type="GO" id="GO:0005524">
    <property type="term" value="F:ATP binding"/>
    <property type="evidence" value="ECO:0007669"/>
    <property type="project" value="UniProtKB-UniRule"/>
</dbReference>
<dbReference type="AlphaFoldDB" id="A0A9D1T5Z6"/>
<comment type="subcellular location">
    <subcellularLocation>
        <location evidence="1 8">Cytoplasm</location>
    </subcellularLocation>
</comment>
<dbReference type="Pfam" id="PF11734">
    <property type="entry name" value="TilS_C"/>
    <property type="match status" value="1"/>
</dbReference>
<dbReference type="SUPFAM" id="SSF82829">
    <property type="entry name" value="MesJ substrate recognition domain-like"/>
    <property type="match status" value="1"/>
</dbReference>